<comment type="similarity">
    <text evidence="2">Belongs to the peptidase A24 family.</text>
</comment>
<feature type="transmembrane region" description="Helical" evidence="7">
    <location>
        <begin position="127"/>
        <end position="146"/>
    </location>
</feature>
<feature type="transmembrane region" description="Helical" evidence="7">
    <location>
        <begin position="77"/>
        <end position="95"/>
    </location>
</feature>
<feature type="transmembrane region" description="Helical" evidence="7">
    <location>
        <begin position="101"/>
        <end position="120"/>
    </location>
</feature>
<evidence type="ECO:0000256" key="2">
    <source>
        <dbReference type="ARBA" id="ARBA00005801"/>
    </source>
</evidence>
<evidence type="ECO:0000313" key="11">
    <source>
        <dbReference type="Proteomes" id="UP000034498"/>
    </source>
</evidence>
<dbReference type="PATRIC" id="fig|1618336.3.peg.124"/>
<evidence type="ECO:0000256" key="5">
    <source>
        <dbReference type="ARBA" id="ARBA00022989"/>
    </source>
</evidence>
<organism evidence="10 11">
    <name type="scientific">Berkelbacteria bacterium GW2011_GWB1_38_5</name>
    <dbReference type="NCBI Taxonomy" id="1618336"/>
    <lineage>
        <taxon>Bacteria</taxon>
        <taxon>Candidatus Berkelbacteria</taxon>
    </lineage>
</organism>
<feature type="transmembrane region" description="Helical" evidence="7">
    <location>
        <begin position="158"/>
        <end position="175"/>
    </location>
</feature>
<dbReference type="PANTHER" id="PTHR30487">
    <property type="entry name" value="TYPE 4 PREPILIN-LIKE PROTEINS LEADER PEPTIDE-PROCESSING ENZYME"/>
    <property type="match status" value="1"/>
</dbReference>
<dbReference type="Pfam" id="PF06750">
    <property type="entry name" value="A24_N_bact"/>
    <property type="match status" value="1"/>
</dbReference>
<evidence type="ECO:0000256" key="3">
    <source>
        <dbReference type="ARBA" id="ARBA00022475"/>
    </source>
</evidence>
<proteinExistence type="inferred from homology"/>
<protein>
    <submittedName>
        <fullName evidence="10">Type 4 prepilin-like protein leader peptide-processing enzyme</fullName>
    </submittedName>
</protein>
<keyword evidence="5 7" id="KW-1133">Transmembrane helix</keyword>
<comment type="subcellular location">
    <subcellularLocation>
        <location evidence="1">Cell membrane</location>
        <topology evidence="1">Multi-pass membrane protein</topology>
    </subcellularLocation>
</comment>
<dbReference type="EMBL" id="LBUX01000003">
    <property type="protein sequence ID" value="KKQ74484.1"/>
    <property type="molecule type" value="Genomic_DNA"/>
</dbReference>
<feature type="domain" description="Prepilin peptidase A24 N-terminal" evidence="9">
    <location>
        <begin position="12"/>
        <end position="95"/>
    </location>
</feature>
<evidence type="ECO:0000256" key="4">
    <source>
        <dbReference type="ARBA" id="ARBA00022692"/>
    </source>
</evidence>
<dbReference type="STRING" id="1618336.US94_C0003G0002"/>
<evidence type="ECO:0000313" key="10">
    <source>
        <dbReference type="EMBL" id="KKQ74484.1"/>
    </source>
</evidence>
<keyword evidence="3" id="KW-1003">Cell membrane</keyword>
<evidence type="ECO:0000259" key="8">
    <source>
        <dbReference type="Pfam" id="PF01478"/>
    </source>
</evidence>
<dbReference type="InterPro" id="IPR010627">
    <property type="entry name" value="Prepilin_pept_A24_N"/>
</dbReference>
<evidence type="ECO:0000256" key="7">
    <source>
        <dbReference type="SAM" id="Phobius"/>
    </source>
</evidence>
<comment type="caution">
    <text evidence="10">The sequence shown here is derived from an EMBL/GenBank/DDBJ whole genome shotgun (WGS) entry which is preliminary data.</text>
</comment>
<feature type="domain" description="Prepilin type IV endopeptidase peptidase" evidence="8">
    <location>
        <begin position="105"/>
        <end position="216"/>
    </location>
</feature>
<dbReference type="InterPro" id="IPR050882">
    <property type="entry name" value="Prepilin_peptidase/N-MTase"/>
</dbReference>
<feature type="transmembrane region" description="Helical" evidence="7">
    <location>
        <begin position="187"/>
        <end position="220"/>
    </location>
</feature>
<keyword evidence="4 7" id="KW-0812">Transmembrane</keyword>
<dbReference type="InterPro" id="IPR000045">
    <property type="entry name" value="Prepilin_IV_endopep_pep"/>
</dbReference>
<sequence length="260" mass="29531">MSLTLIYILIILLGLAVGSFLNVVILRFDEIKTIINTRSHCVSCKKNLRWYDLIPFFSFVFLLGKCRYCKKNISPQYPLVEIGTGLIFGLLFWKFGFSWILIPYLLITCLLIVIFVYDILKLMISDFLVYLALGIWVVWILSQFLLNNYQISIILDSLYGGLVLGGFLGLIVIVSRQKWMGAGDIALGVLLGMMVGWPVVLVATFLAFVLGSFIGLFLIAVHKKKMKDQLPFAPFLITGMWLALLFGEQIINLYLGKFYN</sequence>
<gene>
    <name evidence="10" type="ORF">US94_C0003G0002</name>
</gene>
<dbReference type="Gene3D" id="1.20.120.1220">
    <property type="match status" value="1"/>
</dbReference>
<evidence type="ECO:0000259" key="9">
    <source>
        <dbReference type="Pfam" id="PF06750"/>
    </source>
</evidence>
<dbReference type="GO" id="GO:0005886">
    <property type="term" value="C:plasma membrane"/>
    <property type="evidence" value="ECO:0007669"/>
    <property type="project" value="UniProtKB-SubCell"/>
</dbReference>
<accession>A0A0G0ML74</accession>
<feature type="transmembrane region" description="Helical" evidence="7">
    <location>
        <begin position="6"/>
        <end position="28"/>
    </location>
</feature>
<feature type="transmembrane region" description="Helical" evidence="7">
    <location>
        <begin position="232"/>
        <end position="255"/>
    </location>
</feature>
<dbReference type="AlphaFoldDB" id="A0A0G0ML74"/>
<evidence type="ECO:0000256" key="1">
    <source>
        <dbReference type="ARBA" id="ARBA00004651"/>
    </source>
</evidence>
<dbReference type="PANTHER" id="PTHR30487:SF0">
    <property type="entry name" value="PREPILIN LEADER PEPTIDASE_N-METHYLTRANSFERASE-RELATED"/>
    <property type="match status" value="1"/>
</dbReference>
<dbReference type="Proteomes" id="UP000034498">
    <property type="component" value="Unassembled WGS sequence"/>
</dbReference>
<dbReference type="GO" id="GO:0004190">
    <property type="term" value="F:aspartic-type endopeptidase activity"/>
    <property type="evidence" value="ECO:0007669"/>
    <property type="project" value="InterPro"/>
</dbReference>
<keyword evidence="6 7" id="KW-0472">Membrane</keyword>
<dbReference type="GO" id="GO:0006465">
    <property type="term" value="P:signal peptide processing"/>
    <property type="evidence" value="ECO:0007669"/>
    <property type="project" value="TreeGrafter"/>
</dbReference>
<evidence type="ECO:0000256" key="6">
    <source>
        <dbReference type="ARBA" id="ARBA00023136"/>
    </source>
</evidence>
<reference evidence="10 11" key="1">
    <citation type="journal article" date="2015" name="Nature">
        <title>rRNA introns, odd ribosomes, and small enigmatic genomes across a large radiation of phyla.</title>
        <authorList>
            <person name="Brown C.T."/>
            <person name="Hug L.A."/>
            <person name="Thomas B.C."/>
            <person name="Sharon I."/>
            <person name="Castelle C.J."/>
            <person name="Singh A."/>
            <person name="Wilkins M.J."/>
            <person name="Williams K.H."/>
            <person name="Banfield J.F."/>
        </authorList>
    </citation>
    <scope>NUCLEOTIDE SEQUENCE [LARGE SCALE GENOMIC DNA]</scope>
</reference>
<dbReference type="Pfam" id="PF01478">
    <property type="entry name" value="Peptidase_A24"/>
    <property type="match status" value="1"/>
</dbReference>
<name>A0A0G0ML74_9BACT</name>